<keyword evidence="6 13" id="KW-0963">Cytoplasm</keyword>
<dbReference type="UniPathway" id="UPA00094"/>
<dbReference type="EC" id="4.2.1.59" evidence="13"/>
<comment type="catalytic activity">
    <reaction evidence="1 13">
        <text>a (3R)-hydroxyacyl-[ACP] = a (2E)-enoyl-[ACP] + H2O</text>
        <dbReference type="Rhea" id="RHEA:13097"/>
        <dbReference type="Rhea" id="RHEA-COMP:9925"/>
        <dbReference type="Rhea" id="RHEA-COMP:9945"/>
        <dbReference type="ChEBI" id="CHEBI:15377"/>
        <dbReference type="ChEBI" id="CHEBI:78784"/>
        <dbReference type="ChEBI" id="CHEBI:78827"/>
        <dbReference type="EC" id="4.2.1.59"/>
    </reaction>
</comment>
<evidence type="ECO:0000256" key="7">
    <source>
        <dbReference type="ARBA" id="ARBA00022516"/>
    </source>
</evidence>
<dbReference type="PANTHER" id="PTHR30272">
    <property type="entry name" value="3-HYDROXYACYL-[ACYL-CARRIER-PROTEIN] DEHYDRATASE"/>
    <property type="match status" value="1"/>
</dbReference>
<dbReference type="HOGENOM" id="CLU_097925_0_0_6"/>
<dbReference type="PANTHER" id="PTHR30272:SF8">
    <property type="entry name" value="3-HYDROXYDECANOYL-[ACYL-CARRIER-PROTEIN] DEHYDRATASE"/>
    <property type="match status" value="1"/>
</dbReference>
<dbReference type="InterPro" id="IPR013114">
    <property type="entry name" value="FabA_FabZ"/>
</dbReference>
<sequence length="172" mass="19285">MSRQHAYSREELLATARGELFSHSNARLPNDPMLMFDRITEIYADGGSHGKGIVNAELDIRPDLWFFGCHFLGDPVMPGCLGLDAMWQLTGFFLTWSGATPGYGRALGCGEVKFTGQVLPNAKLVRYEVEMTKIINRTLVIGQANARMLVDNREIYFAKDLRVGMFNNTESF</sequence>
<dbReference type="GO" id="GO:0005737">
    <property type="term" value="C:cytoplasm"/>
    <property type="evidence" value="ECO:0007669"/>
    <property type="project" value="UniProtKB-SubCell"/>
</dbReference>
<dbReference type="EC" id="5.3.3.14" evidence="13"/>
<evidence type="ECO:0000256" key="2">
    <source>
        <dbReference type="ARBA" id="ARBA00004496"/>
    </source>
</evidence>
<feature type="active site" evidence="13">
    <location>
        <position position="70"/>
    </location>
</feature>
<dbReference type="InterPro" id="IPR029069">
    <property type="entry name" value="HotDog_dom_sf"/>
</dbReference>
<comment type="catalytic activity">
    <reaction evidence="13">
        <text>(2E)-decenoyl-[ACP] = (3Z)-decenoyl-[ACP]</text>
        <dbReference type="Rhea" id="RHEA:23568"/>
        <dbReference type="Rhea" id="RHEA-COMP:9639"/>
        <dbReference type="Rhea" id="RHEA-COMP:9927"/>
        <dbReference type="ChEBI" id="CHEBI:78467"/>
        <dbReference type="ChEBI" id="CHEBI:78798"/>
        <dbReference type="EC" id="5.3.3.14"/>
    </reaction>
</comment>
<evidence type="ECO:0000256" key="13">
    <source>
        <dbReference type="HAMAP-Rule" id="MF_00405"/>
    </source>
</evidence>
<dbReference type="GO" id="GO:0019171">
    <property type="term" value="F:(3R)-hydroxyacyl-[acyl-carrier-protein] dehydratase activity"/>
    <property type="evidence" value="ECO:0007669"/>
    <property type="project" value="UniProtKB-UniRule"/>
</dbReference>
<comment type="pathway">
    <text evidence="3 13">Lipid metabolism; fatty acid biosynthesis.</text>
</comment>
<evidence type="ECO:0000313" key="15">
    <source>
        <dbReference type="Proteomes" id="UP000027215"/>
    </source>
</evidence>
<dbReference type="RefSeq" id="WP_004088753.1">
    <property type="nucleotide sequence ID" value="NZ_CP006696.1"/>
</dbReference>
<dbReference type="Gene3D" id="3.10.129.10">
    <property type="entry name" value="Hotdog Thioesterase"/>
    <property type="match status" value="1"/>
</dbReference>
<dbReference type="NCBIfam" id="NF003509">
    <property type="entry name" value="PRK05174.1"/>
    <property type="match status" value="1"/>
</dbReference>
<accession>A0A060H5Q7</accession>
<dbReference type="PATRIC" id="fig|155920.8.peg.2820"/>
<keyword evidence="10 13" id="KW-0275">Fatty acid biosynthesis</keyword>
<comment type="similarity">
    <text evidence="4 13">Belongs to the thioester dehydratase family. FabA subfamily.</text>
</comment>
<evidence type="ECO:0000256" key="6">
    <source>
        <dbReference type="ARBA" id="ARBA00022490"/>
    </source>
</evidence>
<keyword evidence="9 13" id="KW-0443">Lipid metabolism</keyword>
<evidence type="ECO:0000313" key="14">
    <source>
        <dbReference type="EMBL" id="AIC10650.1"/>
    </source>
</evidence>
<dbReference type="EMBL" id="CP006696">
    <property type="protein sequence ID" value="AIC10650.1"/>
    <property type="molecule type" value="Genomic_DNA"/>
</dbReference>
<comment type="subunit">
    <text evidence="5 13">Homodimer.</text>
</comment>
<dbReference type="KEGG" id="xfs:D934_11985"/>
<dbReference type="GO" id="GO:0034017">
    <property type="term" value="F:trans-2-decenoyl-acyl-carrier-protein isomerase activity"/>
    <property type="evidence" value="ECO:0007669"/>
    <property type="project" value="UniProtKB-UniRule"/>
</dbReference>
<comment type="function">
    <text evidence="13">Necessary for the introduction of cis unsaturation into fatty acids. Catalyzes the dehydration of (3R)-3-hydroxydecanoyl-ACP to E-(2)-decenoyl-ACP and then its isomerization to Z-(3)-decenoyl-ACP. Can catalyze the dehydratase reaction for beta-hydroxyacyl-ACPs with saturated chain lengths up to 16:0, being most active on intermediate chain length.</text>
</comment>
<name>A0A060H5Q7_XYLFS</name>
<keyword evidence="7 13" id="KW-0444">Lipid biosynthesis</keyword>
<evidence type="ECO:0000256" key="8">
    <source>
        <dbReference type="ARBA" id="ARBA00022832"/>
    </source>
</evidence>
<evidence type="ECO:0000256" key="11">
    <source>
        <dbReference type="ARBA" id="ARBA00023235"/>
    </source>
</evidence>
<comment type="subcellular location">
    <subcellularLocation>
        <location evidence="2 13">Cytoplasm</location>
    </subcellularLocation>
</comment>
<keyword evidence="11 13" id="KW-0413">Isomerase</keyword>
<evidence type="ECO:0000256" key="4">
    <source>
        <dbReference type="ARBA" id="ARBA00006714"/>
    </source>
</evidence>
<dbReference type="Pfam" id="PF07977">
    <property type="entry name" value="FabA"/>
    <property type="match status" value="1"/>
</dbReference>
<evidence type="ECO:0000256" key="12">
    <source>
        <dbReference type="ARBA" id="ARBA00023239"/>
    </source>
</evidence>
<gene>
    <name evidence="13" type="primary">fabA</name>
    <name evidence="14" type="ORF">D934_11985</name>
</gene>
<evidence type="ECO:0000256" key="9">
    <source>
        <dbReference type="ARBA" id="ARBA00023098"/>
    </source>
</evidence>
<dbReference type="HAMAP" id="MF_00405">
    <property type="entry name" value="FabA"/>
    <property type="match status" value="1"/>
</dbReference>
<dbReference type="Proteomes" id="UP000027215">
    <property type="component" value="Chromosome"/>
</dbReference>
<organism evidence="14 15">
    <name type="scientific">Xylella fastidiosa subsp. sandyi Ann-1</name>
    <dbReference type="NCBI Taxonomy" id="155920"/>
    <lineage>
        <taxon>Bacteria</taxon>
        <taxon>Pseudomonadati</taxon>
        <taxon>Pseudomonadota</taxon>
        <taxon>Gammaproteobacteria</taxon>
        <taxon>Lysobacterales</taxon>
        <taxon>Lysobacteraceae</taxon>
        <taxon>Xylella</taxon>
    </lineage>
</organism>
<protein>
    <recommendedName>
        <fullName evidence="13">3-hydroxydecanoyl-[acyl-carrier-protein] dehydratase</fullName>
        <ecNumber evidence="13">4.2.1.59</ecNumber>
    </recommendedName>
    <alternativeName>
        <fullName evidence="13">3-hydroxyacyl-[acyl-carrier-protein] dehydratase FabA</fullName>
    </alternativeName>
    <alternativeName>
        <fullName evidence="13">Beta-hydroxydecanoyl thioester dehydrase</fullName>
    </alternativeName>
    <alternativeName>
        <fullName evidence="13">Trans-2-decenoyl-[acyl-carrier-protein] isomerase</fullName>
        <ecNumber evidence="13">5.3.3.14</ecNumber>
    </alternativeName>
</protein>
<dbReference type="NCBIfam" id="TIGR01749">
    <property type="entry name" value="fabA"/>
    <property type="match status" value="1"/>
</dbReference>
<dbReference type="GO" id="GO:0006636">
    <property type="term" value="P:unsaturated fatty acid biosynthetic process"/>
    <property type="evidence" value="ECO:0007669"/>
    <property type="project" value="UniProtKB-UniRule"/>
</dbReference>
<evidence type="ECO:0000256" key="5">
    <source>
        <dbReference type="ARBA" id="ARBA00011738"/>
    </source>
</evidence>
<dbReference type="InterPro" id="IPR010083">
    <property type="entry name" value="FabA"/>
</dbReference>
<evidence type="ECO:0000256" key="3">
    <source>
        <dbReference type="ARBA" id="ARBA00005194"/>
    </source>
</evidence>
<evidence type="ECO:0000256" key="1">
    <source>
        <dbReference type="ARBA" id="ARBA00001055"/>
    </source>
</evidence>
<keyword evidence="8 13" id="KW-0276">Fatty acid metabolism</keyword>
<reference evidence="14 15" key="1">
    <citation type="submission" date="2013-08" db="EMBL/GenBank/DDBJ databases">
        <authorList>
            <person name="Stouthamer R."/>
            <person name="Nunney L."/>
        </authorList>
    </citation>
    <scope>NUCLEOTIDE SEQUENCE [LARGE SCALE GENOMIC DNA]</scope>
    <source>
        <strain evidence="15">ann-1</strain>
    </source>
</reference>
<proteinExistence type="inferred from homology"/>
<keyword evidence="12 13" id="KW-0456">Lyase</keyword>
<dbReference type="GeneID" id="93905399"/>
<comment type="catalytic activity">
    <reaction evidence="13">
        <text>(3R)-hydroxydecanoyl-[ACP] = (2E)-decenoyl-[ACP] + H2O</text>
        <dbReference type="Rhea" id="RHEA:41860"/>
        <dbReference type="Rhea" id="RHEA-COMP:9638"/>
        <dbReference type="Rhea" id="RHEA-COMP:9639"/>
        <dbReference type="ChEBI" id="CHEBI:15377"/>
        <dbReference type="ChEBI" id="CHEBI:78466"/>
        <dbReference type="ChEBI" id="CHEBI:78467"/>
    </reaction>
</comment>
<dbReference type="SMR" id="A0A060H5Q7"/>
<evidence type="ECO:0000256" key="10">
    <source>
        <dbReference type="ARBA" id="ARBA00023160"/>
    </source>
</evidence>
<dbReference type="AlphaFoldDB" id="A0A060H5Q7"/>
<dbReference type="SUPFAM" id="SSF54637">
    <property type="entry name" value="Thioesterase/thiol ester dehydrase-isomerase"/>
    <property type="match status" value="1"/>
</dbReference>